<evidence type="ECO:0000259" key="6">
    <source>
        <dbReference type="Pfam" id="PF00150"/>
    </source>
</evidence>
<feature type="signal peptide" evidence="5">
    <location>
        <begin position="1"/>
        <end position="29"/>
    </location>
</feature>
<dbReference type="HOGENOM" id="CLU_030021_0_0_1"/>
<evidence type="ECO:0000313" key="7">
    <source>
        <dbReference type="EMBL" id="CCA71619.1"/>
    </source>
</evidence>
<dbReference type="InterPro" id="IPR001547">
    <property type="entry name" value="Glyco_hydro_5"/>
</dbReference>
<gene>
    <name evidence="7" type="ORF">PIIN_05555</name>
</gene>
<dbReference type="InterPro" id="IPR017853">
    <property type="entry name" value="GH"/>
</dbReference>
<dbReference type="InParanoid" id="G4TJX5"/>
<proteinExistence type="inferred from homology"/>
<dbReference type="Gene3D" id="3.20.20.80">
    <property type="entry name" value="Glycosidases"/>
    <property type="match status" value="1"/>
</dbReference>
<dbReference type="STRING" id="1109443.G4TJX5"/>
<dbReference type="OMA" id="EGINWTG"/>
<evidence type="ECO:0000256" key="1">
    <source>
        <dbReference type="ARBA" id="ARBA00005641"/>
    </source>
</evidence>
<dbReference type="PANTHER" id="PTHR31263">
    <property type="entry name" value="CELLULASE FAMILY PROTEIN (AFU_ORTHOLOGUE AFUA_5G14560)"/>
    <property type="match status" value="1"/>
</dbReference>
<dbReference type="GO" id="GO:0000272">
    <property type="term" value="P:polysaccharide catabolic process"/>
    <property type="evidence" value="ECO:0007669"/>
    <property type="project" value="InterPro"/>
</dbReference>
<dbReference type="PROSITE" id="PS00659">
    <property type="entry name" value="GLYCOSYL_HYDROL_F5"/>
    <property type="match status" value="1"/>
</dbReference>
<keyword evidence="5" id="KW-0732">Signal</keyword>
<accession>G4TJX5</accession>
<dbReference type="EMBL" id="CAFZ01000127">
    <property type="protein sequence ID" value="CCA71619.1"/>
    <property type="molecule type" value="Genomic_DNA"/>
</dbReference>
<keyword evidence="2 4" id="KW-0378">Hydrolase</keyword>
<dbReference type="Proteomes" id="UP000007148">
    <property type="component" value="Unassembled WGS sequence"/>
</dbReference>
<keyword evidence="8" id="KW-1185">Reference proteome</keyword>
<protein>
    <submittedName>
        <fullName evidence="7">Related to cellulase-Streptomyces pristinaespiralis</fullName>
    </submittedName>
</protein>
<organism evidence="7 8">
    <name type="scientific">Serendipita indica (strain DSM 11827)</name>
    <name type="common">Root endophyte fungus</name>
    <name type="synonym">Piriformospora indica</name>
    <dbReference type="NCBI Taxonomy" id="1109443"/>
    <lineage>
        <taxon>Eukaryota</taxon>
        <taxon>Fungi</taxon>
        <taxon>Dikarya</taxon>
        <taxon>Basidiomycota</taxon>
        <taxon>Agaricomycotina</taxon>
        <taxon>Agaricomycetes</taxon>
        <taxon>Sebacinales</taxon>
        <taxon>Serendipitaceae</taxon>
        <taxon>Serendipita</taxon>
    </lineage>
</organism>
<evidence type="ECO:0000313" key="8">
    <source>
        <dbReference type="Proteomes" id="UP000007148"/>
    </source>
</evidence>
<evidence type="ECO:0000256" key="5">
    <source>
        <dbReference type="SAM" id="SignalP"/>
    </source>
</evidence>
<dbReference type="OrthoDB" id="442731at2759"/>
<comment type="caution">
    <text evidence="7">The sequence shown here is derived from an EMBL/GenBank/DDBJ whole genome shotgun (WGS) entry which is preliminary data.</text>
</comment>
<dbReference type="InterPro" id="IPR018087">
    <property type="entry name" value="Glyco_hydro_5_CS"/>
</dbReference>
<dbReference type="AlphaFoldDB" id="G4TJX5"/>
<evidence type="ECO:0000256" key="4">
    <source>
        <dbReference type="RuleBase" id="RU361153"/>
    </source>
</evidence>
<feature type="domain" description="Glycoside hydrolase family 5" evidence="6">
    <location>
        <begin position="84"/>
        <end position="392"/>
    </location>
</feature>
<dbReference type="SUPFAM" id="SSF51445">
    <property type="entry name" value="(Trans)glycosidases"/>
    <property type="match status" value="1"/>
</dbReference>
<comment type="similarity">
    <text evidence="1 4">Belongs to the glycosyl hydrolase 5 (cellulase A) family.</text>
</comment>
<evidence type="ECO:0000256" key="3">
    <source>
        <dbReference type="ARBA" id="ARBA00023295"/>
    </source>
</evidence>
<name>G4TJX5_SERID</name>
<dbReference type="Pfam" id="PF00150">
    <property type="entry name" value="Cellulase"/>
    <property type="match status" value="1"/>
</dbReference>
<dbReference type="GO" id="GO:0004553">
    <property type="term" value="F:hydrolase activity, hydrolyzing O-glycosyl compounds"/>
    <property type="evidence" value="ECO:0007669"/>
    <property type="project" value="InterPro"/>
</dbReference>
<sequence length="627" mass="70003">MSAPLAVMIPNSRSKQVLFAFLCVSPVLALPEWTPPLSTRGRYVVDATGARFKLHSGNWHGASGTWTGVGDQNNDDNSHYNENSHNLPLGLQYMPIDTILDAFESLGINSIRLPFSNQMIHDPTPILDYWVAANPQLRGMTPLQVYVECVKALTSRGFAVILNNHTNKNRWCCGVGDGNERWNESQTTQQWADDWVMMVKLFKDNPRVVGADLYNEVRRDVLIDPNWGWGGPVDWQAASQWAGDRILTEANPDILIIIEGINWVGLPVDGLPHGRPTLSGAATISHTLVQSDKLVYAAHFYSYTGPNHSGAFGIGETHDPRYRDLNLQQLRDVVESSATFVVNQPDKHFTRPLWISEFGIPGRGIISDADRNWFDNFLSILKTNDLDYAFWPLIGYLRNGQGNGWALINYDLSNNRQDSLNDGNDWRRDRWYDLVNATTLKGSVNNSTNWRMINVDRGDYIKSSTIVNKKWDWDSGARKGACTDNLRLIGLSRSLHRGLCTDAVYGSQLWNSARDTVVVTNEQYVSTDWASRYTKLQCPPDHFVIGYSFRGSRPSSVVCAKSDRQGGLGGRGRTMWFDRGDSRGSGGGGDFAVQDYKGQCADDEYIAGIAYTNRVDGGAPAALYCRS</sequence>
<feature type="chain" id="PRO_5003469179" evidence="5">
    <location>
        <begin position="30"/>
        <end position="627"/>
    </location>
</feature>
<evidence type="ECO:0000256" key="2">
    <source>
        <dbReference type="ARBA" id="ARBA00022801"/>
    </source>
</evidence>
<dbReference type="eggNOG" id="KOG0157">
    <property type="taxonomic scope" value="Eukaryota"/>
</dbReference>
<reference evidence="7 8" key="1">
    <citation type="journal article" date="2011" name="PLoS Pathog.">
        <title>Endophytic Life Strategies Decoded by Genome and Transcriptome Analyses of the Mutualistic Root Symbiont Piriformospora indica.</title>
        <authorList>
            <person name="Zuccaro A."/>
            <person name="Lahrmann U."/>
            <person name="Guldener U."/>
            <person name="Langen G."/>
            <person name="Pfiffi S."/>
            <person name="Biedenkopf D."/>
            <person name="Wong P."/>
            <person name="Samans B."/>
            <person name="Grimm C."/>
            <person name="Basiewicz M."/>
            <person name="Murat C."/>
            <person name="Martin F."/>
            <person name="Kogel K.H."/>
        </authorList>
    </citation>
    <scope>NUCLEOTIDE SEQUENCE [LARGE SCALE GENOMIC DNA]</scope>
    <source>
        <strain evidence="7 8">DSM 11827</strain>
    </source>
</reference>
<dbReference type="PANTHER" id="PTHR31263:SF0">
    <property type="entry name" value="CELLULASE FAMILY PROTEIN (AFU_ORTHOLOGUE AFUA_5G14560)"/>
    <property type="match status" value="1"/>
</dbReference>
<keyword evidence="3 4" id="KW-0326">Glycosidase</keyword>